<evidence type="ECO:0000256" key="1">
    <source>
        <dbReference type="SAM" id="Phobius"/>
    </source>
</evidence>
<keyword evidence="1" id="KW-1133">Transmembrane helix</keyword>
<dbReference type="AlphaFoldDB" id="A0AAD7JAX2"/>
<keyword evidence="1" id="KW-0472">Membrane</keyword>
<protein>
    <submittedName>
        <fullName evidence="2">Uncharacterized protein</fullName>
    </submittedName>
</protein>
<evidence type="ECO:0000313" key="3">
    <source>
        <dbReference type="Proteomes" id="UP001215280"/>
    </source>
</evidence>
<dbReference type="EMBL" id="JARJLG010000054">
    <property type="protein sequence ID" value="KAJ7758834.1"/>
    <property type="molecule type" value="Genomic_DNA"/>
</dbReference>
<organism evidence="2 3">
    <name type="scientific">Mycena maculata</name>
    <dbReference type="NCBI Taxonomy" id="230809"/>
    <lineage>
        <taxon>Eukaryota</taxon>
        <taxon>Fungi</taxon>
        <taxon>Dikarya</taxon>
        <taxon>Basidiomycota</taxon>
        <taxon>Agaricomycotina</taxon>
        <taxon>Agaricomycetes</taxon>
        <taxon>Agaricomycetidae</taxon>
        <taxon>Agaricales</taxon>
        <taxon>Marasmiineae</taxon>
        <taxon>Mycenaceae</taxon>
        <taxon>Mycena</taxon>
    </lineage>
</organism>
<accession>A0AAD7JAX2</accession>
<evidence type="ECO:0000313" key="2">
    <source>
        <dbReference type="EMBL" id="KAJ7758834.1"/>
    </source>
</evidence>
<keyword evidence="1" id="KW-0812">Transmembrane</keyword>
<comment type="caution">
    <text evidence="2">The sequence shown here is derived from an EMBL/GenBank/DDBJ whole genome shotgun (WGS) entry which is preliminary data.</text>
</comment>
<gene>
    <name evidence="2" type="ORF">DFH07DRAFT_772411</name>
</gene>
<name>A0AAD7JAX2_9AGAR</name>
<sequence length="152" mass="15847">MFGVALETVLAALVLFGADLTSHDFPFSIGGETSADLLGDILGALGLVALAMWLAYPELVLIGGNVNGVNTYAPININNLTRGVYNEESLLEGSSAACFVLQATQILVPDALSDLTDVSHQDSGKSSFSNLSQFGWIGTNGTNPDTIMPNLA</sequence>
<proteinExistence type="predicted"/>
<reference evidence="2" key="1">
    <citation type="submission" date="2023-03" db="EMBL/GenBank/DDBJ databases">
        <title>Massive genome expansion in bonnet fungi (Mycena s.s.) driven by repeated elements and novel gene families across ecological guilds.</title>
        <authorList>
            <consortium name="Lawrence Berkeley National Laboratory"/>
            <person name="Harder C.B."/>
            <person name="Miyauchi S."/>
            <person name="Viragh M."/>
            <person name="Kuo A."/>
            <person name="Thoen E."/>
            <person name="Andreopoulos B."/>
            <person name="Lu D."/>
            <person name="Skrede I."/>
            <person name="Drula E."/>
            <person name="Henrissat B."/>
            <person name="Morin E."/>
            <person name="Kohler A."/>
            <person name="Barry K."/>
            <person name="LaButti K."/>
            <person name="Morin E."/>
            <person name="Salamov A."/>
            <person name="Lipzen A."/>
            <person name="Mereny Z."/>
            <person name="Hegedus B."/>
            <person name="Baldrian P."/>
            <person name="Stursova M."/>
            <person name="Weitz H."/>
            <person name="Taylor A."/>
            <person name="Grigoriev I.V."/>
            <person name="Nagy L.G."/>
            <person name="Martin F."/>
            <person name="Kauserud H."/>
        </authorList>
    </citation>
    <scope>NUCLEOTIDE SEQUENCE</scope>
    <source>
        <strain evidence="2">CBHHK188m</strain>
    </source>
</reference>
<feature type="transmembrane region" description="Helical" evidence="1">
    <location>
        <begin position="41"/>
        <end position="62"/>
    </location>
</feature>
<keyword evidence="3" id="KW-1185">Reference proteome</keyword>
<dbReference type="Proteomes" id="UP001215280">
    <property type="component" value="Unassembled WGS sequence"/>
</dbReference>